<evidence type="ECO:0000256" key="5">
    <source>
        <dbReference type="ARBA" id="ARBA00022670"/>
    </source>
</evidence>
<evidence type="ECO:0000256" key="15">
    <source>
        <dbReference type="ARBA" id="ARBA00023136"/>
    </source>
</evidence>
<name>A0A8T0K7X0_PHAAN</name>
<evidence type="ECO:0000256" key="3">
    <source>
        <dbReference type="ARBA" id="ARBA00010044"/>
    </source>
</evidence>
<dbReference type="Pfam" id="PF00004">
    <property type="entry name" value="AAA"/>
    <property type="match status" value="1"/>
</dbReference>
<organism evidence="18 19">
    <name type="scientific">Phaseolus angularis</name>
    <name type="common">Azuki bean</name>
    <name type="synonym">Vigna angularis</name>
    <dbReference type="NCBI Taxonomy" id="3914"/>
    <lineage>
        <taxon>Eukaryota</taxon>
        <taxon>Viridiplantae</taxon>
        <taxon>Streptophyta</taxon>
        <taxon>Embryophyta</taxon>
        <taxon>Tracheophyta</taxon>
        <taxon>Spermatophyta</taxon>
        <taxon>Magnoliopsida</taxon>
        <taxon>eudicotyledons</taxon>
        <taxon>Gunneridae</taxon>
        <taxon>Pentapetalae</taxon>
        <taxon>rosids</taxon>
        <taxon>fabids</taxon>
        <taxon>Fabales</taxon>
        <taxon>Fabaceae</taxon>
        <taxon>Papilionoideae</taxon>
        <taxon>50 kb inversion clade</taxon>
        <taxon>NPAAA clade</taxon>
        <taxon>indigoferoid/millettioid clade</taxon>
        <taxon>Phaseoleae</taxon>
        <taxon>Vigna</taxon>
    </lineage>
</organism>
<dbReference type="Pfam" id="PF17862">
    <property type="entry name" value="AAA_lid_3"/>
    <property type="match status" value="1"/>
</dbReference>
<evidence type="ECO:0000256" key="10">
    <source>
        <dbReference type="ARBA" id="ARBA00022833"/>
    </source>
</evidence>
<dbReference type="InterPro" id="IPR003959">
    <property type="entry name" value="ATPase_AAA_core"/>
</dbReference>
<dbReference type="InterPro" id="IPR041569">
    <property type="entry name" value="AAA_lid_3"/>
</dbReference>
<dbReference type="PANTHER" id="PTHR23076">
    <property type="entry name" value="METALLOPROTEASE M41 FTSH"/>
    <property type="match status" value="1"/>
</dbReference>
<evidence type="ECO:0000313" key="18">
    <source>
        <dbReference type="EMBL" id="KAG2394882.1"/>
    </source>
</evidence>
<evidence type="ECO:0000256" key="8">
    <source>
        <dbReference type="ARBA" id="ARBA00022741"/>
    </source>
</evidence>
<dbReference type="Gene3D" id="3.40.50.300">
    <property type="entry name" value="P-loop containing nucleotide triphosphate hydrolases"/>
    <property type="match status" value="1"/>
</dbReference>
<evidence type="ECO:0000256" key="4">
    <source>
        <dbReference type="ARBA" id="ARBA00010550"/>
    </source>
</evidence>
<feature type="region of interest" description="Disordered" evidence="16">
    <location>
        <begin position="72"/>
        <end position="96"/>
    </location>
</feature>
<dbReference type="GO" id="GO:0009535">
    <property type="term" value="C:chloroplast thylakoid membrane"/>
    <property type="evidence" value="ECO:0007669"/>
    <property type="project" value="TreeGrafter"/>
</dbReference>
<evidence type="ECO:0000313" key="19">
    <source>
        <dbReference type="Proteomes" id="UP000743370"/>
    </source>
</evidence>
<evidence type="ECO:0000256" key="16">
    <source>
        <dbReference type="SAM" id="MobiDB-lite"/>
    </source>
</evidence>
<evidence type="ECO:0000256" key="2">
    <source>
        <dbReference type="ARBA" id="ARBA00004370"/>
    </source>
</evidence>
<dbReference type="GO" id="GO:0004222">
    <property type="term" value="F:metalloendopeptidase activity"/>
    <property type="evidence" value="ECO:0007669"/>
    <property type="project" value="InterPro"/>
</dbReference>
<accession>A0A8T0K7X0</accession>
<dbReference type="InterPro" id="IPR011546">
    <property type="entry name" value="Pept_M41_FtsH_extracell"/>
</dbReference>
<dbReference type="EMBL" id="JABFOF010000006">
    <property type="protein sequence ID" value="KAG2394882.1"/>
    <property type="molecule type" value="Genomic_DNA"/>
</dbReference>
<keyword evidence="7" id="KW-0479">Metal-binding</keyword>
<keyword evidence="6" id="KW-0812">Transmembrane</keyword>
<dbReference type="InterPro" id="IPR005936">
    <property type="entry name" value="FtsH"/>
</dbReference>
<dbReference type="InterPro" id="IPR003960">
    <property type="entry name" value="ATPase_AAA_CS"/>
</dbReference>
<comment type="cofactor">
    <cofactor evidence="1">
        <name>Zn(2+)</name>
        <dbReference type="ChEBI" id="CHEBI:29105"/>
    </cofactor>
</comment>
<gene>
    <name evidence="18" type="ORF">HKW66_Vig0077430</name>
</gene>
<keyword evidence="5" id="KW-0645">Protease</keyword>
<dbReference type="InterPro" id="IPR000642">
    <property type="entry name" value="Peptidase_M41"/>
</dbReference>
<dbReference type="InterPro" id="IPR027417">
    <property type="entry name" value="P-loop_NTPase"/>
</dbReference>
<dbReference type="PANTHER" id="PTHR23076:SF125">
    <property type="entry name" value="ATP-DEPENDENT ZINC METALLOPROTEASE FTSH PROTEIN"/>
    <property type="match status" value="1"/>
</dbReference>
<evidence type="ECO:0000256" key="13">
    <source>
        <dbReference type="ARBA" id="ARBA00022989"/>
    </source>
</evidence>
<keyword evidence="12" id="KW-0809">Transit peptide</keyword>
<dbReference type="CDD" id="cd19501">
    <property type="entry name" value="RecA-like_FtsH"/>
    <property type="match status" value="1"/>
</dbReference>
<dbReference type="Pfam" id="PF06480">
    <property type="entry name" value="FtsH_ext"/>
    <property type="match status" value="1"/>
</dbReference>
<evidence type="ECO:0000256" key="6">
    <source>
        <dbReference type="ARBA" id="ARBA00022692"/>
    </source>
</evidence>
<dbReference type="PROSITE" id="PS00674">
    <property type="entry name" value="AAA"/>
    <property type="match status" value="1"/>
</dbReference>
<dbReference type="FunFam" id="3.40.50.300:FF:000352">
    <property type="entry name" value="ATP-dependent zinc metalloprotease FTSH 7, chloroplastic"/>
    <property type="match status" value="1"/>
</dbReference>
<dbReference type="GO" id="GO:0008270">
    <property type="term" value="F:zinc ion binding"/>
    <property type="evidence" value="ECO:0007669"/>
    <property type="project" value="InterPro"/>
</dbReference>
<dbReference type="FunFam" id="1.10.8.60:FF:000001">
    <property type="entry name" value="ATP-dependent zinc metalloprotease FtsH"/>
    <property type="match status" value="1"/>
</dbReference>
<evidence type="ECO:0000256" key="7">
    <source>
        <dbReference type="ARBA" id="ARBA00022723"/>
    </source>
</evidence>
<keyword evidence="14 18" id="KW-0482">Metalloprotease</keyword>
<comment type="caution">
    <text evidence="18">The sequence shown here is derived from an EMBL/GenBank/DDBJ whole genome shotgun (WGS) entry which is preliminary data.</text>
</comment>
<dbReference type="GO" id="GO:0005524">
    <property type="term" value="F:ATP binding"/>
    <property type="evidence" value="ECO:0007669"/>
    <property type="project" value="UniProtKB-KW"/>
</dbReference>
<feature type="region of interest" description="Disordered" evidence="16">
    <location>
        <begin position="291"/>
        <end position="312"/>
    </location>
</feature>
<reference evidence="18 19" key="1">
    <citation type="submission" date="2020-05" db="EMBL/GenBank/DDBJ databases">
        <title>Vigna angularis (adzuki bean) Var. LongXiaoDou No. 4 denovo assembly.</title>
        <authorList>
            <person name="Xiang H."/>
        </authorList>
    </citation>
    <scope>NUCLEOTIDE SEQUENCE [LARGE SCALE GENOMIC DNA]</scope>
    <source>
        <tissue evidence="18">Leaf</tissue>
    </source>
</reference>
<comment type="subcellular location">
    <subcellularLocation>
        <location evidence="2">Membrane</location>
    </subcellularLocation>
</comment>
<dbReference type="Gene3D" id="1.10.8.60">
    <property type="match status" value="1"/>
</dbReference>
<dbReference type="GO" id="GO:0016887">
    <property type="term" value="F:ATP hydrolysis activity"/>
    <property type="evidence" value="ECO:0007669"/>
    <property type="project" value="InterPro"/>
</dbReference>
<keyword evidence="8" id="KW-0547">Nucleotide-binding</keyword>
<evidence type="ECO:0000259" key="17">
    <source>
        <dbReference type="SMART" id="SM00382"/>
    </source>
</evidence>
<keyword evidence="15" id="KW-0472">Membrane</keyword>
<dbReference type="GO" id="GO:0004176">
    <property type="term" value="F:ATP-dependent peptidase activity"/>
    <property type="evidence" value="ECO:0007669"/>
    <property type="project" value="InterPro"/>
</dbReference>
<dbReference type="InterPro" id="IPR003593">
    <property type="entry name" value="AAA+_ATPase"/>
</dbReference>
<proteinExistence type="inferred from homology"/>
<dbReference type="Proteomes" id="UP000743370">
    <property type="component" value="Unassembled WGS sequence"/>
</dbReference>
<comment type="similarity">
    <text evidence="3">In the C-terminal section; belongs to the peptidase M41 family.</text>
</comment>
<dbReference type="SUPFAM" id="SSF140990">
    <property type="entry name" value="FtsH protease domain-like"/>
    <property type="match status" value="1"/>
</dbReference>
<keyword evidence="11" id="KW-0067">ATP-binding</keyword>
<dbReference type="Gene3D" id="1.20.58.760">
    <property type="entry name" value="Peptidase M41"/>
    <property type="match status" value="1"/>
</dbReference>
<sequence length="827" mass="90512">MLPLDYHYHYFSALTHTKFKPYQPFSRANSRVSLPSLYDTLHRFRCPILPDCPLRYGLWGHHRSSWACRSAGEPDSAADSGEEKTEEDDAGSNRRKDGWWSRWRRLRWRWQPLIQVQEIGILLLQIGIGFFVMRLLRPGTPLPGSDPKAPTMFVSVPYSEFLSKINSDQVQKVEVDGVHIMFKLKAGVGTSHDGGGDDVAGNGGSSSSNIIRMKESESLVKSVAPTKRIVYTTTRPSDIRTPYEKMLDNKVEFGSPDKRSGGFFNSALIALFYAAVLAGLLHRVPGSFSQHTAGQIRNRKSGTSAGRKSSDQGETITFADIAGVDEAKEELEEIVEFLRNPDRYVRLGARPPRGVLLVGLPGTGKTLLAKAVAGEADVPFISCSASEFVELYVGMGASRVRDLFARAKREAPAIIFIDEIDAVAKSRDGKFRMVSNDEREQTLNQLLTEMDGFDSSSAVIVLGATNRSDVLDPALRRPGRFDRVVMVETPDRIGREAILKVHVSKKELPLAKDVDLGDIACMTTGFTGADLANLVNEAALLAGRQNKTVVEKLDFIQAVERSIAGIEKKTAKLQGSEKAVVARHEAGHAVVGTAVAKLLPGQPRVELLAFRILVHIGFAFEILSHWPEIVFSYMGLGMRDEKLSILPRSGGALGFTYIPPTTEDRYLLFVDELHGRLVTLLGGRAAEEIAFSGRVSTGALDDIRRATDMAYKAIAEYGLNQTIGPVSIATLSSGGVDEFGGAVPWGRDQGHLVDLVQKEVQTLLQSALAVALSIIRANPTVLEGLGADLEEKEKVEGEELQKWLRMVVAPTELATFVKGAQQPLLPS</sequence>
<evidence type="ECO:0000256" key="14">
    <source>
        <dbReference type="ARBA" id="ARBA00023049"/>
    </source>
</evidence>
<dbReference type="Pfam" id="PF01434">
    <property type="entry name" value="Peptidase_M41"/>
    <property type="match status" value="1"/>
</dbReference>
<keyword evidence="9" id="KW-0378">Hydrolase</keyword>
<dbReference type="GO" id="GO:0006508">
    <property type="term" value="P:proteolysis"/>
    <property type="evidence" value="ECO:0007669"/>
    <property type="project" value="UniProtKB-KW"/>
</dbReference>
<keyword evidence="13" id="KW-1133">Transmembrane helix</keyword>
<comment type="similarity">
    <text evidence="4">In the N-terminal section; belongs to the AAA ATPase family.</text>
</comment>
<dbReference type="SMART" id="SM00382">
    <property type="entry name" value="AAA"/>
    <property type="match status" value="1"/>
</dbReference>
<evidence type="ECO:0000256" key="11">
    <source>
        <dbReference type="ARBA" id="ARBA00022840"/>
    </source>
</evidence>
<evidence type="ECO:0000256" key="12">
    <source>
        <dbReference type="ARBA" id="ARBA00022946"/>
    </source>
</evidence>
<dbReference type="InterPro" id="IPR037219">
    <property type="entry name" value="Peptidase_M41-like"/>
</dbReference>
<keyword evidence="10" id="KW-0862">Zinc</keyword>
<evidence type="ECO:0000256" key="1">
    <source>
        <dbReference type="ARBA" id="ARBA00001947"/>
    </source>
</evidence>
<dbReference type="SUPFAM" id="SSF52540">
    <property type="entry name" value="P-loop containing nucleoside triphosphate hydrolases"/>
    <property type="match status" value="1"/>
</dbReference>
<dbReference type="AlphaFoldDB" id="A0A8T0K7X0"/>
<feature type="domain" description="AAA+ ATPase" evidence="17">
    <location>
        <begin position="351"/>
        <end position="491"/>
    </location>
</feature>
<dbReference type="HAMAP" id="MF_01458">
    <property type="entry name" value="FtsH"/>
    <property type="match status" value="1"/>
</dbReference>
<evidence type="ECO:0000256" key="9">
    <source>
        <dbReference type="ARBA" id="ARBA00022801"/>
    </source>
</evidence>
<protein>
    <submittedName>
        <fullName evidence="18">ATP-dependent zinc metalloprotease FTSH 9</fullName>
    </submittedName>
</protein>